<dbReference type="InterPro" id="IPR011050">
    <property type="entry name" value="Pectin_lyase_fold/virulence"/>
</dbReference>
<dbReference type="Proteomes" id="UP001217838">
    <property type="component" value="Unassembled WGS sequence"/>
</dbReference>
<organism evidence="2 3">
    <name type="scientific">Nannocystis radixulma</name>
    <dbReference type="NCBI Taxonomy" id="2995305"/>
    <lineage>
        <taxon>Bacteria</taxon>
        <taxon>Pseudomonadati</taxon>
        <taxon>Myxococcota</taxon>
        <taxon>Polyangia</taxon>
        <taxon>Nannocystales</taxon>
        <taxon>Nannocystaceae</taxon>
        <taxon>Nannocystis</taxon>
    </lineage>
</organism>
<dbReference type="InterPro" id="IPR012334">
    <property type="entry name" value="Pectin_lyas_fold"/>
</dbReference>
<dbReference type="RefSeq" id="WP_271993648.1">
    <property type="nucleotide sequence ID" value="NZ_JAQNDN010000001.1"/>
</dbReference>
<feature type="compositionally biased region" description="Low complexity" evidence="1">
    <location>
        <begin position="63"/>
        <end position="120"/>
    </location>
</feature>
<evidence type="ECO:0008006" key="4">
    <source>
        <dbReference type="Google" id="ProtNLM"/>
    </source>
</evidence>
<gene>
    <name evidence="2" type="ORF">POL58_00585</name>
</gene>
<name>A0ABT5AXM1_9BACT</name>
<sequence length="682" mass="71161">MAFDFQRNTGECEVLEAATAARAVEPVAQAPVGERLRSSLALGAILLCGCGTGGGATTDGDDTTPGVTGDGSSSTSGTTTSATADPTTGPTTSATADPTTDPTTGTATTMDPGTTGPDDPGMIDALMIGLELATPEQIAIHAPVVGALPADTRVLVRYRPDGAADWQVGHPLLRIHPEWTHGEAPVVPVDAFAGAIFDLTPGTDYDVELTLEVPGERAQRQVVHGATRVLPPPAPAANKTAKASDDLKAVFAGLVPGDVLELADGTYAVDTLQLDVSGTADQPIYIRGASRDGVVLSDVSGNVLQLLGASHVVIENLTLKGSGTDSGTDAGSHGISFWDGAMQENVTIRGVAIVGVDMGIVASGPIRGALVYNSELAGNNKWEEAFLHSNLTWNDDGVRVPGEGNAVFENTLHGFGDSFAVAGGVHSAAVYFYRNRVTMTGDDAFEGDYATRNIAFYDNYITNSATFVSFDPIYGGPAYVFRNVSINTFRGPLKLNNTNSGFMFYNNTMVRTEGLTKWGWVQFDNGELRNWSYRNNLLIYRGGTGSLLAVESSGCDPIDFTHNAFYPDGAVWWSHSGASFQTMTDAIAGAGQPPTTPVFGDSTLRHEYDVVTTNDPFVAPVMLGADHLTLITESKAPALAPGGTAKGAGVAIPNVTDGHVGTAPDIGAIIEGRPTPQWGAKP</sequence>
<keyword evidence="3" id="KW-1185">Reference proteome</keyword>
<comment type="caution">
    <text evidence="2">The sequence shown here is derived from an EMBL/GenBank/DDBJ whole genome shotgun (WGS) entry which is preliminary data.</text>
</comment>
<dbReference type="Gene3D" id="2.160.20.10">
    <property type="entry name" value="Single-stranded right-handed beta-helix, Pectin lyase-like"/>
    <property type="match status" value="1"/>
</dbReference>
<dbReference type="SUPFAM" id="SSF51126">
    <property type="entry name" value="Pectin lyase-like"/>
    <property type="match status" value="1"/>
</dbReference>
<evidence type="ECO:0000256" key="1">
    <source>
        <dbReference type="SAM" id="MobiDB-lite"/>
    </source>
</evidence>
<evidence type="ECO:0000313" key="3">
    <source>
        <dbReference type="Proteomes" id="UP001217838"/>
    </source>
</evidence>
<protein>
    <recommendedName>
        <fullName evidence="4">Right handed beta helix domain-containing protein</fullName>
    </recommendedName>
</protein>
<dbReference type="EMBL" id="JAQNDN010000001">
    <property type="protein sequence ID" value="MDC0666205.1"/>
    <property type="molecule type" value="Genomic_DNA"/>
</dbReference>
<evidence type="ECO:0000313" key="2">
    <source>
        <dbReference type="EMBL" id="MDC0666205.1"/>
    </source>
</evidence>
<proteinExistence type="predicted"/>
<reference evidence="2 3" key="1">
    <citation type="submission" date="2022-11" db="EMBL/GenBank/DDBJ databases">
        <title>Minimal conservation of predation-associated metabolite biosynthetic gene clusters underscores biosynthetic potential of Myxococcota including descriptions for ten novel species: Archangium lansinium sp. nov., Myxococcus landrumus sp. nov., Nannocystis bai.</title>
        <authorList>
            <person name="Ahearne A."/>
            <person name="Stevens C."/>
            <person name="Dowd S."/>
        </authorList>
    </citation>
    <scope>NUCLEOTIDE SEQUENCE [LARGE SCALE GENOMIC DNA]</scope>
    <source>
        <strain evidence="2 3">NCELM</strain>
    </source>
</reference>
<feature type="region of interest" description="Disordered" evidence="1">
    <location>
        <begin position="56"/>
        <end position="121"/>
    </location>
</feature>
<accession>A0ABT5AXM1</accession>